<evidence type="ECO:0000256" key="1">
    <source>
        <dbReference type="SAM" id="Coils"/>
    </source>
</evidence>
<gene>
    <name evidence="2" type="ORF">HKD31_12855</name>
</gene>
<dbReference type="EMBL" id="JABCQF010000011">
    <property type="protein sequence ID" value="MBF0883623.1"/>
    <property type="molecule type" value="Genomic_DNA"/>
</dbReference>
<sequence>MSETVLEDYASLVSQTVESRRKGRGLKAAIYDASRILGLTERRVRACLYREIRSVKAAEWLSVRARFAAHLEAEERRYVAEAELLRARIKALRKEAA</sequence>
<reference evidence="3" key="1">
    <citation type="submission" date="2020-04" db="EMBL/GenBank/DDBJ databases">
        <title>Description of novel Gluconacetobacter.</title>
        <authorList>
            <person name="Sombolestani A."/>
        </authorList>
    </citation>
    <scope>NUCLEOTIDE SEQUENCE [LARGE SCALE GENOMIC DNA]</scope>
    <source>
        <strain evidence="3">R-71646</strain>
    </source>
</reference>
<name>A0ABR9YP87_9PROT</name>
<feature type="coiled-coil region" evidence="1">
    <location>
        <begin position="68"/>
        <end position="95"/>
    </location>
</feature>
<keyword evidence="1" id="KW-0175">Coiled coil</keyword>
<dbReference type="RefSeq" id="WP_194265425.1">
    <property type="nucleotide sequence ID" value="NZ_JABCQF010000011.1"/>
</dbReference>
<evidence type="ECO:0000313" key="3">
    <source>
        <dbReference type="Proteomes" id="UP000644588"/>
    </source>
</evidence>
<organism evidence="2 3">
    <name type="scientific">Gluconobacter potus</name>
    <dbReference type="NCBI Taxonomy" id="2724927"/>
    <lineage>
        <taxon>Bacteria</taxon>
        <taxon>Pseudomonadati</taxon>
        <taxon>Pseudomonadota</taxon>
        <taxon>Alphaproteobacteria</taxon>
        <taxon>Acetobacterales</taxon>
        <taxon>Acetobacteraceae</taxon>
        <taxon>Gluconobacter</taxon>
    </lineage>
</organism>
<proteinExistence type="predicted"/>
<comment type="caution">
    <text evidence="2">The sequence shown here is derived from an EMBL/GenBank/DDBJ whole genome shotgun (WGS) entry which is preliminary data.</text>
</comment>
<dbReference type="Proteomes" id="UP000644588">
    <property type="component" value="Unassembled WGS sequence"/>
</dbReference>
<protein>
    <submittedName>
        <fullName evidence="2">Uncharacterized protein</fullName>
    </submittedName>
</protein>
<accession>A0ABR9YP87</accession>
<evidence type="ECO:0000313" key="2">
    <source>
        <dbReference type="EMBL" id="MBF0883623.1"/>
    </source>
</evidence>
<reference evidence="2 3" key="2">
    <citation type="submission" date="2020-11" db="EMBL/GenBank/DDBJ databases">
        <title>Description of novel Gluconobacter species.</title>
        <authorList>
            <person name="Cleenwerck I."/>
            <person name="Cnockaert M."/>
            <person name="Borremans W."/>
            <person name="Wieme A.D."/>
            <person name="De Vuyst L."/>
            <person name="Vandamme P."/>
        </authorList>
    </citation>
    <scope>NUCLEOTIDE SEQUENCE [LARGE SCALE GENOMIC DNA]</scope>
    <source>
        <strain evidence="2 3">R-71646</strain>
    </source>
</reference>
<keyword evidence="3" id="KW-1185">Reference proteome</keyword>